<evidence type="ECO:0000256" key="1">
    <source>
        <dbReference type="ARBA" id="ARBA00023157"/>
    </source>
</evidence>
<proteinExistence type="predicted"/>
<gene>
    <name evidence="5" type="primary">LOC102804655</name>
</gene>
<dbReference type="SUPFAM" id="SSF56436">
    <property type="entry name" value="C-type lectin-like"/>
    <property type="match status" value="1"/>
</dbReference>
<keyword evidence="1" id="KW-1015">Disulfide bond</keyword>
<dbReference type="RefSeq" id="XP_006824950.1">
    <property type="nucleotide sequence ID" value="XM_006824887.1"/>
</dbReference>
<keyword evidence="4" id="KW-1185">Reference proteome</keyword>
<dbReference type="PROSITE" id="PS51233">
    <property type="entry name" value="VWFD"/>
    <property type="match status" value="1"/>
</dbReference>
<protein>
    <submittedName>
        <fullName evidence="5">BMP-binding endothelial regulator protein-like</fullName>
    </submittedName>
</protein>
<evidence type="ECO:0000313" key="5">
    <source>
        <dbReference type="RefSeq" id="XP_006824950.1"/>
    </source>
</evidence>
<name>A0ABM0MY59_SACKO</name>
<feature type="domain" description="VWFD" evidence="3">
    <location>
        <begin position="43"/>
        <end position="221"/>
    </location>
</feature>
<dbReference type="InterPro" id="IPR016187">
    <property type="entry name" value="CTDL_fold"/>
</dbReference>
<organism evidence="4 5">
    <name type="scientific">Saccoglossus kowalevskii</name>
    <name type="common">Acorn worm</name>
    <dbReference type="NCBI Taxonomy" id="10224"/>
    <lineage>
        <taxon>Eukaryota</taxon>
        <taxon>Metazoa</taxon>
        <taxon>Hemichordata</taxon>
        <taxon>Enteropneusta</taxon>
        <taxon>Harrimaniidae</taxon>
        <taxon>Saccoglossus</taxon>
    </lineage>
</organism>
<dbReference type="InterPro" id="IPR018378">
    <property type="entry name" value="C-type_lectin_CS"/>
</dbReference>
<dbReference type="GeneID" id="102804655"/>
<evidence type="ECO:0000313" key="4">
    <source>
        <dbReference type="Proteomes" id="UP000694865"/>
    </source>
</evidence>
<dbReference type="PANTHER" id="PTHR11339">
    <property type="entry name" value="EXTRACELLULAR MATRIX GLYCOPROTEIN RELATED"/>
    <property type="match status" value="1"/>
</dbReference>
<dbReference type="SMART" id="SM00216">
    <property type="entry name" value="VWD"/>
    <property type="match status" value="1"/>
</dbReference>
<dbReference type="PANTHER" id="PTHR11339:SF373">
    <property type="entry name" value="VWFD DOMAIN-CONTAINING PROTEIN"/>
    <property type="match status" value="1"/>
</dbReference>
<reference evidence="5" key="1">
    <citation type="submission" date="2025-08" db="UniProtKB">
        <authorList>
            <consortium name="RefSeq"/>
        </authorList>
    </citation>
    <scope>IDENTIFICATION</scope>
    <source>
        <tissue evidence="5">Testes</tissue>
    </source>
</reference>
<dbReference type="InterPro" id="IPR001846">
    <property type="entry name" value="VWF_type-D"/>
</dbReference>
<dbReference type="PROSITE" id="PS00615">
    <property type="entry name" value="C_TYPE_LECTIN_1"/>
    <property type="match status" value="1"/>
</dbReference>
<sequence>MLVSQIMEGGSEHCTELWKAEGLWNDVPCSLSLGHAICQFANLNPGVRGDPHMTTFDGRAYAFQGTCWYTLFKDCSSNSGFEVTTKFESRKDNISAEIRTRVVSFSVTVGKQYAVVDGLEILTGPTDEQLNETQAIHVHREDKQILLHFTLQDTTFTLQWTLRNHGLSVSYYGSAYNGKLCGLMGNADGNPLNDFKNPDGSVVRDVDEFGKSWKLEGKNCD</sequence>
<evidence type="ECO:0000256" key="2">
    <source>
        <dbReference type="ARBA" id="ARBA00023180"/>
    </source>
</evidence>
<keyword evidence="2" id="KW-0325">Glycoprotein</keyword>
<accession>A0ABM0MY59</accession>
<dbReference type="Pfam" id="PF00094">
    <property type="entry name" value="VWD"/>
    <property type="match status" value="1"/>
</dbReference>
<dbReference type="InterPro" id="IPR050780">
    <property type="entry name" value="Mucin_vWF_Thrombospondin_sf"/>
</dbReference>
<dbReference type="Proteomes" id="UP000694865">
    <property type="component" value="Unplaced"/>
</dbReference>
<evidence type="ECO:0000259" key="3">
    <source>
        <dbReference type="PROSITE" id="PS51233"/>
    </source>
</evidence>